<proteinExistence type="predicted"/>
<accession>A0A395NJA1</accession>
<comment type="caution">
    <text evidence="1">The sequence shown here is derived from an EMBL/GenBank/DDBJ whole genome shotgun (WGS) entry which is preliminary data.</text>
</comment>
<evidence type="ECO:0000313" key="1">
    <source>
        <dbReference type="EMBL" id="RFU75897.1"/>
    </source>
</evidence>
<organism evidence="1 2">
    <name type="scientific">Trichoderma arundinaceum</name>
    <dbReference type="NCBI Taxonomy" id="490622"/>
    <lineage>
        <taxon>Eukaryota</taxon>
        <taxon>Fungi</taxon>
        <taxon>Dikarya</taxon>
        <taxon>Ascomycota</taxon>
        <taxon>Pezizomycotina</taxon>
        <taxon>Sordariomycetes</taxon>
        <taxon>Hypocreomycetidae</taxon>
        <taxon>Hypocreales</taxon>
        <taxon>Hypocreaceae</taxon>
        <taxon>Trichoderma</taxon>
    </lineage>
</organism>
<dbReference type="CDD" id="cd00586">
    <property type="entry name" value="4HBT"/>
    <property type="match status" value="1"/>
</dbReference>
<reference evidence="1 2" key="1">
    <citation type="journal article" date="2018" name="PLoS Pathog.">
        <title>Evolution of structural diversity of trichothecenes, a family of toxins produced by plant pathogenic and entomopathogenic fungi.</title>
        <authorList>
            <person name="Proctor R.H."/>
            <person name="McCormick S.P."/>
            <person name="Kim H.S."/>
            <person name="Cardoza R.E."/>
            <person name="Stanley A.M."/>
            <person name="Lindo L."/>
            <person name="Kelly A."/>
            <person name="Brown D.W."/>
            <person name="Lee T."/>
            <person name="Vaughan M.M."/>
            <person name="Alexander N.J."/>
            <person name="Busman M."/>
            <person name="Gutierrez S."/>
        </authorList>
    </citation>
    <scope>NUCLEOTIDE SEQUENCE [LARGE SCALE GENOMIC DNA]</scope>
    <source>
        <strain evidence="1 2">IBT 40837</strain>
    </source>
</reference>
<dbReference type="EMBL" id="PXOA01000403">
    <property type="protein sequence ID" value="RFU75897.1"/>
    <property type="molecule type" value="Genomic_DNA"/>
</dbReference>
<dbReference type="AlphaFoldDB" id="A0A395NJA1"/>
<dbReference type="OrthoDB" id="5538558at2759"/>
<dbReference type="InterPro" id="IPR029069">
    <property type="entry name" value="HotDog_dom_sf"/>
</dbReference>
<dbReference type="Proteomes" id="UP000266272">
    <property type="component" value="Unassembled WGS sequence"/>
</dbReference>
<sequence length="206" mass="23880">MRLDAKQAAGLRECADYLDQNWLELSAGLEGFLADEKLRGVHRHAVQWGDADSMGNSFIHMQSGRFNWFRNLADLAEPQYTQQWLDLTGPRGVGLILASIKTDYKFPMTYPDRVTVLHKLTEEPKPDSDRFDLEVVIYSENQRRPAARCFEDIVVYDYQAGKKATLKPFVVKKFRELYHLQLQRQKESEKKVAELQDIITEIEKSV</sequence>
<keyword evidence="2" id="KW-1185">Reference proteome</keyword>
<dbReference type="Pfam" id="PF13279">
    <property type="entry name" value="4HBT_2"/>
    <property type="match status" value="1"/>
</dbReference>
<dbReference type="SUPFAM" id="SSF54637">
    <property type="entry name" value="Thioesterase/thiol ester dehydrase-isomerase"/>
    <property type="match status" value="1"/>
</dbReference>
<gene>
    <name evidence="1" type="ORF">TARUN_6359</name>
</gene>
<evidence type="ECO:0000313" key="2">
    <source>
        <dbReference type="Proteomes" id="UP000266272"/>
    </source>
</evidence>
<name>A0A395NJA1_TRIAR</name>
<protein>
    <recommendedName>
        <fullName evidence="3">Thioesterase thiol ester dehydrase-isomerase</fullName>
    </recommendedName>
</protein>
<dbReference type="Gene3D" id="3.10.129.10">
    <property type="entry name" value="Hotdog Thioesterase"/>
    <property type="match status" value="1"/>
</dbReference>
<evidence type="ECO:0008006" key="3">
    <source>
        <dbReference type="Google" id="ProtNLM"/>
    </source>
</evidence>